<dbReference type="AlphaFoldDB" id="A0A0D7WXS7"/>
<dbReference type="EMBL" id="JTHP01000044">
    <property type="protein sequence ID" value="KJD43975.1"/>
    <property type="molecule type" value="Genomic_DNA"/>
</dbReference>
<dbReference type="Proteomes" id="UP000032534">
    <property type="component" value="Unassembled WGS sequence"/>
</dbReference>
<dbReference type="PATRIC" id="fig|159743.3.peg.4320"/>
<proteinExistence type="predicted"/>
<keyword evidence="1" id="KW-0472">Membrane</keyword>
<dbReference type="RefSeq" id="WP_044647681.1">
    <property type="nucleotide sequence ID" value="NZ_JTHP01000044.1"/>
</dbReference>
<keyword evidence="1" id="KW-0812">Transmembrane</keyword>
<feature type="transmembrane region" description="Helical" evidence="1">
    <location>
        <begin position="86"/>
        <end position="107"/>
    </location>
</feature>
<comment type="caution">
    <text evidence="2">The sequence shown here is derived from an EMBL/GenBank/DDBJ whole genome shotgun (WGS) entry which is preliminary data.</text>
</comment>
<gene>
    <name evidence="2" type="ORF">QD47_19375</name>
</gene>
<evidence type="ECO:0000313" key="2">
    <source>
        <dbReference type="EMBL" id="KJD43975.1"/>
    </source>
</evidence>
<accession>A0A0D7WXS7</accession>
<reference evidence="2 3" key="1">
    <citation type="submission" date="2014-11" db="EMBL/GenBank/DDBJ databases">
        <title>Draft Genome Sequences of Paenibacillus polymyxa NRRL B-30509 and Paenibacillus terrae NRRL B-30644, Strains from a Poultry Environment that Produce Tridecaptin A and Paenicidins.</title>
        <authorList>
            <person name="van Belkum M.J."/>
            <person name="Lohans C.T."/>
            <person name="Vederas J.C."/>
        </authorList>
    </citation>
    <scope>NUCLEOTIDE SEQUENCE [LARGE SCALE GENOMIC DNA]</scope>
    <source>
        <strain evidence="2 3">NRRL B-30644</strain>
    </source>
</reference>
<keyword evidence="3" id="KW-1185">Reference proteome</keyword>
<sequence length="206" mass="23243">MLDDMRSLIIIVFGMALISMIIFISPILEKALTKPVNTVVSNEQTTLVKRTDHTIESSAQNIKSENNTEANSSQLPKSVLDPLFKIIRVLGLVTLLLSIVAVSIWFMKTVWPIVRFNGNNVASSSSFTYSSDTDEEPETPSIADSLEKLITVSRPNPVEPTHEVNLIKPTKSYNEDVIKRTIRHNDHKKNREDEETTELVNRVIHF</sequence>
<feature type="transmembrane region" description="Helical" evidence="1">
    <location>
        <begin position="7"/>
        <end position="28"/>
    </location>
</feature>
<evidence type="ECO:0000313" key="3">
    <source>
        <dbReference type="Proteomes" id="UP000032534"/>
    </source>
</evidence>
<keyword evidence="1" id="KW-1133">Transmembrane helix</keyword>
<protein>
    <submittedName>
        <fullName evidence="2">Uncharacterized protein</fullName>
    </submittedName>
</protein>
<evidence type="ECO:0000256" key="1">
    <source>
        <dbReference type="SAM" id="Phobius"/>
    </source>
</evidence>
<organism evidence="2 3">
    <name type="scientific">Paenibacillus terrae</name>
    <dbReference type="NCBI Taxonomy" id="159743"/>
    <lineage>
        <taxon>Bacteria</taxon>
        <taxon>Bacillati</taxon>
        <taxon>Bacillota</taxon>
        <taxon>Bacilli</taxon>
        <taxon>Bacillales</taxon>
        <taxon>Paenibacillaceae</taxon>
        <taxon>Paenibacillus</taxon>
    </lineage>
</organism>
<name>A0A0D7WXS7_9BACL</name>